<dbReference type="OrthoDB" id="102112at2"/>
<name>A0A286GNS6_9BACT</name>
<keyword evidence="1" id="KW-0472">Membrane</keyword>
<feature type="transmembrane region" description="Helical" evidence="1">
    <location>
        <begin position="165"/>
        <end position="190"/>
    </location>
</feature>
<keyword evidence="1" id="KW-1133">Transmembrane helix</keyword>
<dbReference type="AlphaFoldDB" id="A0A286GNS6"/>
<feature type="transmembrane region" description="Helical" evidence="1">
    <location>
        <begin position="18"/>
        <end position="37"/>
    </location>
</feature>
<protein>
    <recommendedName>
        <fullName evidence="4">DoxX family protein</fullName>
    </recommendedName>
</protein>
<feature type="transmembrane region" description="Helical" evidence="1">
    <location>
        <begin position="117"/>
        <end position="145"/>
    </location>
</feature>
<feature type="transmembrane region" description="Helical" evidence="1">
    <location>
        <begin position="270"/>
        <end position="289"/>
    </location>
</feature>
<feature type="transmembrane region" description="Helical" evidence="1">
    <location>
        <begin position="85"/>
        <end position="105"/>
    </location>
</feature>
<dbReference type="EMBL" id="OCNH01000006">
    <property type="protein sequence ID" value="SOD96826.1"/>
    <property type="molecule type" value="Genomic_DNA"/>
</dbReference>
<evidence type="ECO:0000256" key="1">
    <source>
        <dbReference type="SAM" id="Phobius"/>
    </source>
</evidence>
<accession>A0A286GNS6</accession>
<dbReference type="Proteomes" id="UP000219452">
    <property type="component" value="Unassembled WGS sequence"/>
</dbReference>
<reference evidence="3" key="1">
    <citation type="submission" date="2017-09" db="EMBL/GenBank/DDBJ databases">
        <authorList>
            <person name="Varghese N."/>
            <person name="Submissions S."/>
        </authorList>
    </citation>
    <scope>NUCLEOTIDE SEQUENCE [LARGE SCALE GENOMIC DNA]</scope>
    <source>
        <strain evidence="3">DSM 29961</strain>
    </source>
</reference>
<keyword evidence="3" id="KW-1185">Reference proteome</keyword>
<gene>
    <name evidence="2" type="ORF">SAMN06269250_5518</name>
</gene>
<evidence type="ECO:0008006" key="4">
    <source>
        <dbReference type="Google" id="ProtNLM"/>
    </source>
</evidence>
<feature type="transmembrane region" description="Helical" evidence="1">
    <location>
        <begin position="197"/>
        <end position="216"/>
    </location>
</feature>
<keyword evidence="1" id="KW-0812">Transmembrane</keyword>
<organism evidence="2 3">
    <name type="scientific">Spirosoma fluviale</name>
    <dbReference type="NCBI Taxonomy" id="1597977"/>
    <lineage>
        <taxon>Bacteria</taxon>
        <taxon>Pseudomonadati</taxon>
        <taxon>Bacteroidota</taxon>
        <taxon>Cytophagia</taxon>
        <taxon>Cytophagales</taxon>
        <taxon>Cytophagaceae</taxon>
        <taxon>Spirosoma</taxon>
    </lineage>
</organism>
<dbReference type="RefSeq" id="WP_097130277.1">
    <property type="nucleotide sequence ID" value="NZ_OCNH01000006.1"/>
</dbReference>
<proteinExistence type="predicted"/>
<evidence type="ECO:0000313" key="2">
    <source>
        <dbReference type="EMBL" id="SOD96826.1"/>
    </source>
</evidence>
<sequence length="426" mass="48433">MTIDVTTPVRKWPLGHKLLFRFGCIYILLFTSPWAWLSEIPILNLIGKYYGLAEEWLVNQANAHIFHIKDVLVPLNGSGDTSYGYAQLCFFLLAAVVGALIWSVFDKRKNYDVAYYGLMVLVRYFVAIMAFSYGIIKLFGLQMVFPSMSALATPLGDFLPMRLSWYFIGYSTPYQFFSGAVEVLAGTLLLFRRTSTLGAFVAASVFLNVMVLNFCYDIPVKLFSAHLFIFSNVLLLSDAKRLLNFFIYNKATQPAPQVALPEKWMRTTQIVLKIAFVILFIGMPLYGSYQRAFGPGDSGAAKKLTTGFFSVDQFQGNVADSLRWKDVVFEPNTSGSILTADTLFRQRYRRGYFSYSFDSLAHTIAFKKFPSDSTALFTLGYVMPDTNHVVLRGKIRNDSVMIALTRQKRHFQLAERQFHWLSEANR</sequence>
<evidence type="ECO:0000313" key="3">
    <source>
        <dbReference type="Proteomes" id="UP000219452"/>
    </source>
</evidence>